<keyword evidence="1" id="KW-0732">Signal</keyword>
<reference evidence="2 3" key="1">
    <citation type="submission" date="2024-01" db="EMBL/GenBank/DDBJ databases">
        <title>Niabella digestum sp. nov., isolated from waste digestion system.</title>
        <authorList>
            <person name="Zhang L."/>
        </authorList>
    </citation>
    <scope>NUCLEOTIDE SEQUENCE [LARGE SCALE GENOMIC DNA]</scope>
    <source>
        <strain evidence="2 3">A18</strain>
    </source>
</reference>
<dbReference type="Proteomes" id="UP001357452">
    <property type="component" value="Unassembled WGS sequence"/>
</dbReference>
<accession>A0ABU7REP2</accession>
<dbReference type="PROSITE" id="PS51257">
    <property type="entry name" value="PROKAR_LIPOPROTEIN"/>
    <property type="match status" value="1"/>
</dbReference>
<comment type="caution">
    <text evidence="2">The sequence shown here is derived from an EMBL/GenBank/DDBJ whole genome shotgun (WGS) entry which is preliminary data.</text>
</comment>
<gene>
    <name evidence="2" type="ORF">V2H41_04235</name>
</gene>
<dbReference type="EMBL" id="JAZGLY010000002">
    <property type="protein sequence ID" value="MEE6186475.1"/>
    <property type="molecule type" value="Genomic_DNA"/>
</dbReference>
<feature type="signal peptide" evidence="1">
    <location>
        <begin position="1"/>
        <end position="18"/>
    </location>
</feature>
<evidence type="ECO:0000256" key="1">
    <source>
        <dbReference type="SAM" id="SignalP"/>
    </source>
</evidence>
<organism evidence="2 3">
    <name type="scientific">Niabella digestorum</name>
    <dbReference type="NCBI Taxonomy" id="3117701"/>
    <lineage>
        <taxon>Bacteria</taxon>
        <taxon>Pseudomonadati</taxon>
        <taxon>Bacteroidota</taxon>
        <taxon>Chitinophagia</taxon>
        <taxon>Chitinophagales</taxon>
        <taxon>Chitinophagaceae</taxon>
        <taxon>Niabella</taxon>
    </lineage>
</organism>
<name>A0ABU7REP2_9BACT</name>
<feature type="chain" id="PRO_5045922771" description="DUF4878 domain-containing protein" evidence="1">
    <location>
        <begin position="19"/>
        <end position="191"/>
    </location>
</feature>
<dbReference type="Gene3D" id="3.10.450.50">
    <property type="match status" value="1"/>
</dbReference>
<evidence type="ECO:0008006" key="4">
    <source>
        <dbReference type="Google" id="ProtNLM"/>
    </source>
</evidence>
<evidence type="ECO:0000313" key="3">
    <source>
        <dbReference type="Proteomes" id="UP001357452"/>
    </source>
</evidence>
<sequence length="191" mass="21923">MKKLVSFLYSITMLLWLAACNSGAVIHDPNEVLPLFFEKLAKKDIDGAAQYVTNDSKATLEMIKKGLEIAERMKDSLPDNDPTEDFRDVVMEPARIMGDSAFIKVRHKKKDVPPTDFKLIKQKDGWKVDFSMSTLMRMGSQSLQHPEEVVPDISEMDIERMQQEREKADSILRNVDPKVLEEIQKNLEQLK</sequence>
<evidence type="ECO:0000313" key="2">
    <source>
        <dbReference type="EMBL" id="MEE6186475.1"/>
    </source>
</evidence>
<dbReference type="RefSeq" id="WP_330973884.1">
    <property type="nucleotide sequence ID" value="NZ_JAZGLY010000002.1"/>
</dbReference>
<proteinExistence type="predicted"/>
<protein>
    <recommendedName>
        <fullName evidence="4">DUF4878 domain-containing protein</fullName>
    </recommendedName>
</protein>
<keyword evidence="3" id="KW-1185">Reference proteome</keyword>